<name>A0A2A9PIC2_OPHUN</name>
<keyword evidence="3 5" id="KW-1133">Transmembrane helix</keyword>
<dbReference type="AlphaFoldDB" id="A0A2A9PIC2"/>
<evidence type="ECO:0000313" key="7">
    <source>
        <dbReference type="EMBL" id="PFH61129.1"/>
    </source>
</evidence>
<feature type="transmembrane region" description="Helical" evidence="5">
    <location>
        <begin position="127"/>
        <end position="157"/>
    </location>
</feature>
<dbReference type="PANTHER" id="PTHR23502:SF12">
    <property type="entry name" value="MULTIDRUG TRANSPORTER, PUTATIVE (AFU_ORTHOLOGUE AFUA_1G06440)-RELATED"/>
    <property type="match status" value="1"/>
</dbReference>
<reference evidence="7 8" key="1">
    <citation type="journal article" date="2015" name="BMC Genomics">
        <title>Gene expression during zombie ant biting behavior reflects the complexity underlying fungal parasitic behavioral manipulation.</title>
        <authorList>
            <person name="de Bekker C."/>
            <person name="Ohm R.A."/>
            <person name="Loreto R.G."/>
            <person name="Sebastian A."/>
            <person name="Albert I."/>
            <person name="Merrow M."/>
            <person name="Brachmann A."/>
            <person name="Hughes D.P."/>
        </authorList>
    </citation>
    <scope>NUCLEOTIDE SEQUENCE [LARGE SCALE GENOMIC DNA]</scope>
    <source>
        <strain evidence="7 8">SC16a</strain>
    </source>
</reference>
<feature type="domain" description="Major facilitator superfamily (MFS) profile" evidence="6">
    <location>
        <begin position="61"/>
        <end position="174"/>
    </location>
</feature>
<dbReference type="Gene3D" id="1.20.1720.10">
    <property type="entry name" value="Multidrug resistance protein D"/>
    <property type="match status" value="1"/>
</dbReference>
<reference evidence="7 8" key="2">
    <citation type="journal article" date="2017" name="Sci. Rep.">
        <title>Ant-infecting Ophiocordyceps genomes reveal a high diversity of potential behavioral manipulation genes and a possible major role for enterotoxins.</title>
        <authorList>
            <person name="de Bekker C."/>
            <person name="Ohm R.A."/>
            <person name="Evans H.C."/>
            <person name="Brachmann A."/>
            <person name="Hughes D.P."/>
        </authorList>
    </citation>
    <scope>NUCLEOTIDE SEQUENCE [LARGE SCALE GENOMIC DNA]</scope>
    <source>
        <strain evidence="7 8">SC16a</strain>
    </source>
</reference>
<evidence type="ECO:0000256" key="3">
    <source>
        <dbReference type="ARBA" id="ARBA00022989"/>
    </source>
</evidence>
<dbReference type="InterPro" id="IPR036259">
    <property type="entry name" value="MFS_trans_sf"/>
</dbReference>
<dbReference type="GO" id="GO:0005886">
    <property type="term" value="C:plasma membrane"/>
    <property type="evidence" value="ECO:0007669"/>
    <property type="project" value="TreeGrafter"/>
</dbReference>
<dbReference type="STRING" id="268505.A0A2A9PIC2"/>
<evidence type="ECO:0000259" key="6">
    <source>
        <dbReference type="PROSITE" id="PS50850"/>
    </source>
</evidence>
<dbReference type="Pfam" id="PF07690">
    <property type="entry name" value="MFS_1"/>
    <property type="match status" value="1"/>
</dbReference>
<accession>A0A2A9PIC2</accession>
<feature type="transmembrane region" description="Helical" evidence="5">
    <location>
        <begin position="95"/>
        <end position="115"/>
    </location>
</feature>
<keyword evidence="2 5" id="KW-0812">Transmembrane</keyword>
<dbReference type="InterPro" id="IPR020846">
    <property type="entry name" value="MFS_dom"/>
</dbReference>
<dbReference type="GO" id="GO:0022857">
    <property type="term" value="F:transmembrane transporter activity"/>
    <property type="evidence" value="ECO:0007669"/>
    <property type="project" value="InterPro"/>
</dbReference>
<evidence type="ECO:0000313" key="8">
    <source>
        <dbReference type="Proteomes" id="UP000037136"/>
    </source>
</evidence>
<comment type="subcellular location">
    <subcellularLocation>
        <location evidence="1">Membrane</location>
        <topology evidence="1">Multi-pass membrane protein</topology>
    </subcellularLocation>
</comment>
<sequence length="174" mass="19526">MQKDRSEITIMAESDECSIPDVTKSTISHPPHDRLSEFEVTFEAGDRDDPRNWSTWYRAWIVMTVAFSAWVVVLYSTSYTSALPGLRQEFHISNLAAVMGLTAYMLGLALGSLIAPPVSELCGRRIVYLFSFCLWTLSIIPAALAQSITAILLARLFRLNTPCSRYLINYVSSH</sequence>
<evidence type="ECO:0000256" key="4">
    <source>
        <dbReference type="ARBA" id="ARBA00023136"/>
    </source>
</evidence>
<dbReference type="PROSITE" id="PS50850">
    <property type="entry name" value="MFS"/>
    <property type="match status" value="1"/>
</dbReference>
<evidence type="ECO:0000256" key="5">
    <source>
        <dbReference type="SAM" id="Phobius"/>
    </source>
</evidence>
<dbReference type="OrthoDB" id="3365399at2759"/>
<dbReference type="Proteomes" id="UP000037136">
    <property type="component" value="Unassembled WGS sequence"/>
</dbReference>
<evidence type="ECO:0000256" key="1">
    <source>
        <dbReference type="ARBA" id="ARBA00004141"/>
    </source>
</evidence>
<comment type="caution">
    <text evidence="7">The sequence shown here is derived from an EMBL/GenBank/DDBJ whole genome shotgun (WGS) entry which is preliminary data.</text>
</comment>
<evidence type="ECO:0000256" key="2">
    <source>
        <dbReference type="ARBA" id="ARBA00022692"/>
    </source>
</evidence>
<feature type="transmembrane region" description="Helical" evidence="5">
    <location>
        <begin position="56"/>
        <end position="75"/>
    </location>
</feature>
<dbReference type="InterPro" id="IPR011701">
    <property type="entry name" value="MFS"/>
</dbReference>
<gene>
    <name evidence="7" type="ORF">XA68_18136</name>
</gene>
<protein>
    <recommendedName>
        <fullName evidence="6">Major facilitator superfamily (MFS) profile domain-containing protein</fullName>
    </recommendedName>
</protein>
<dbReference type="EMBL" id="LAZP02000088">
    <property type="protein sequence ID" value="PFH61129.1"/>
    <property type="molecule type" value="Genomic_DNA"/>
</dbReference>
<organism evidence="7 8">
    <name type="scientific">Ophiocordyceps unilateralis</name>
    <name type="common">Zombie-ant fungus</name>
    <name type="synonym">Torrubia unilateralis</name>
    <dbReference type="NCBI Taxonomy" id="268505"/>
    <lineage>
        <taxon>Eukaryota</taxon>
        <taxon>Fungi</taxon>
        <taxon>Dikarya</taxon>
        <taxon>Ascomycota</taxon>
        <taxon>Pezizomycotina</taxon>
        <taxon>Sordariomycetes</taxon>
        <taxon>Hypocreomycetidae</taxon>
        <taxon>Hypocreales</taxon>
        <taxon>Ophiocordycipitaceae</taxon>
        <taxon>Ophiocordyceps</taxon>
    </lineage>
</organism>
<dbReference type="SUPFAM" id="SSF103473">
    <property type="entry name" value="MFS general substrate transporter"/>
    <property type="match status" value="1"/>
</dbReference>
<keyword evidence="8" id="KW-1185">Reference proteome</keyword>
<dbReference type="PANTHER" id="PTHR23502">
    <property type="entry name" value="MAJOR FACILITATOR SUPERFAMILY"/>
    <property type="match status" value="1"/>
</dbReference>
<proteinExistence type="predicted"/>
<keyword evidence="4 5" id="KW-0472">Membrane</keyword>